<dbReference type="AlphaFoldDB" id="A0A699Z497"/>
<name>A0A699Z497_HAELA</name>
<evidence type="ECO:0000313" key="1">
    <source>
        <dbReference type="EMBL" id="GFH13734.1"/>
    </source>
</evidence>
<accession>A0A699Z497</accession>
<organism evidence="1 2">
    <name type="scientific">Haematococcus lacustris</name>
    <name type="common">Green alga</name>
    <name type="synonym">Haematococcus pluvialis</name>
    <dbReference type="NCBI Taxonomy" id="44745"/>
    <lineage>
        <taxon>Eukaryota</taxon>
        <taxon>Viridiplantae</taxon>
        <taxon>Chlorophyta</taxon>
        <taxon>core chlorophytes</taxon>
        <taxon>Chlorophyceae</taxon>
        <taxon>CS clade</taxon>
        <taxon>Chlamydomonadales</taxon>
        <taxon>Haematococcaceae</taxon>
        <taxon>Haematococcus</taxon>
    </lineage>
</organism>
<gene>
    <name evidence="1" type="ORF">HaLaN_09676</name>
</gene>
<proteinExistence type="predicted"/>
<reference evidence="1 2" key="1">
    <citation type="submission" date="2020-02" db="EMBL/GenBank/DDBJ databases">
        <title>Draft genome sequence of Haematococcus lacustris strain NIES-144.</title>
        <authorList>
            <person name="Morimoto D."/>
            <person name="Nakagawa S."/>
            <person name="Yoshida T."/>
            <person name="Sawayama S."/>
        </authorList>
    </citation>
    <scope>NUCLEOTIDE SEQUENCE [LARGE SCALE GENOMIC DNA]</scope>
    <source>
        <strain evidence="1 2">NIES-144</strain>
    </source>
</reference>
<keyword evidence="2" id="KW-1185">Reference proteome</keyword>
<dbReference type="EMBL" id="BLLF01000646">
    <property type="protein sequence ID" value="GFH13734.1"/>
    <property type="molecule type" value="Genomic_DNA"/>
</dbReference>
<protein>
    <submittedName>
        <fullName evidence="1">Uncharacterized protein</fullName>
    </submittedName>
</protein>
<sequence length="119" mass="12212">MVTVAMAASSVSFELSLGVGVSLVSFSQSLQLLSDQISYTLGRPPPPPLPFEERQLAIQLSIGFTASISESADVNLDATLEGLQQQIQAALGPLAARRQALQLLTGGGGSGSSEGEPQG</sequence>
<feature type="non-terminal residue" evidence="1">
    <location>
        <position position="1"/>
    </location>
</feature>
<dbReference type="Proteomes" id="UP000485058">
    <property type="component" value="Unassembled WGS sequence"/>
</dbReference>
<evidence type="ECO:0000313" key="2">
    <source>
        <dbReference type="Proteomes" id="UP000485058"/>
    </source>
</evidence>
<comment type="caution">
    <text evidence="1">The sequence shown here is derived from an EMBL/GenBank/DDBJ whole genome shotgun (WGS) entry which is preliminary data.</text>
</comment>